<feature type="chain" id="PRO_5035876843" description="C-type lectin domain-containing protein" evidence="1">
    <location>
        <begin position="18"/>
        <end position="247"/>
    </location>
</feature>
<evidence type="ECO:0000256" key="1">
    <source>
        <dbReference type="SAM" id="SignalP"/>
    </source>
</evidence>
<dbReference type="PANTHER" id="PTHR23124">
    <property type="entry name" value="C-TYPE LECTIN DOMAIN-CONTAINING PROTEIN-RELATED-RELATED"/>
    <property type="match status" value="1"/>
</dbReference>
<evidence type="ECO:0000313" key="2">
    <source>
        <dbReference type="EnsemblMetazoa" id="CJA09939.1"/>
    </source>
</evidence>
<accession>A0A8R1DST2</accession>
<sequence length="247" mass="28492">MKQSWLFLALLVVLTRSFVVDNASDSCSEEEEEETDNTKVKCPKHYIGFYRTPNDANNQTKLWCLRAVMSNEPVSQARAQEACEAEGSVLSTFANFDEQKYIVKRATKHFNHRNITNGSLWLDGARIDECQTFDITKQTSAPCNDKKQVFRLIDPRTDPKYVWTQWYRTSPTWAYYPFRTEDYVTYPTADSVIADCIQMWISPRNSDRNGQLHSLNCDMAVAPAKINEPLYTNYGFVCGRPPVLSFY</sequence>
<proteinExistence type="predicted"/>
<dbReference type="CDD" id="cd00037">
    <property type="entry name" value="CLECT"/>
    <property type="match status" value="1"/>
</dbReference>
<reference evidence="2" key="2">
    <citation type="submission" date="2022-06" db="UniProtKB">
        <authorList>
            <consortium name="EnsemblMetazoa"/>
        </authorList>
    </citation>
    <scope>IDENTIFICATION</scope>
    <source>
        <strain evidence="2">DF5081</strain>
    </source>
</reference>
<dbReference type="InterPro" id="IPR016187">
    <property type="entry name" value="CTDL_fold"/>
</dbReference>
<dbReference type="PANTHER" id="PTHR23124:SF150">
    <property type="entry name" value="C-TYPE LECTIN DOMAIN-CONTAINING PROTEIN"/>
    <property type="match status" value="1"/>
</dbReference>
<keyword evidence="3" id="KW-1185">Reference proteome</keyword>
<dbReference type="SUPFAM" id="SSF56436">
    <property type="entry name" value="C-type lectin-like"/>
    <property type="match status" value="1"/>
</dbReference>
<reference evidence="3" key="1">
    <citation type="submission" date="2010-08" db="EMBL/GenBank/DDBJ databases">
        <authorList>
            <consortium name="Caenorhabditis japonica Sequencing Consortium"/>
            <person name="Wilson R.K."/>
        </authorList>
    </citation>
    <scope>NUCLEOTIDE SEQUENCE [LARGE SCALE GENOMIC DNA]</scope>
    <source>
        <strain evidence="3">DF5081</strain>
    </source>
</reference>
<keyword evidence="1" id="KW-0732">Signal</keyword>
<name>A0A8R1DST2_CAEJA</name>
<protein>
    <recommendedName>
        <fullName evidence="4">C-type lectin domain-containing protein</fullName>
    </recommendedName>
</protein>
<dbReference type="Proteomes" id="UP000005237">
    <property type="component" value="Unassembled WGS sequence"/>
</dbReference>
<dbReference type="Gene3D" id="3.10.100.10">
    <property type="entry name" value="Mannose-Binding Protein A, subunit A"/>
    <property type="match status" value="1"/>
</dbReference>
<organism evidence="2 3">
    <name type="scientific">Caenorhabditis japonica</name>
    <dbReference type="NCBI Taxonomy" id="281687"/>
    <lineage>
        <taxon>Eukaryota</taxon>
        <taxon>Metazoa</taxon>
        <taxon>Ecdysozoa</taxon>
        <taxon>Nematoda</taxon>
        <taxon>Chromadorea</taxon>
        <taxon>Rhabditida</taxon>
        <taxon>Rhabditina</taxon>
        <taxon>Rhabditomorpha</taxon>
        <taxon>Rhabditoidea</taxon>
        <taxon>Rhabditidae</taxon>
        <taxon>Peloderinae</taxon>
        <taxon>Caenorhabditis</taxon>
    </lineage>
</organism>
<dbReference type="InterPro" id="IPR016186">
    <property type="entry name" value="C-type_lectin-like/link_sf"/>
</dbReference>
<dbReference type="EnsemblMetazoa" id="CJA09939.1">
    <property type="protein sequence ID" value="CJA09939.1"/>
    <property type="gene ID" value="WBGene00129143"/>
</dbReference>
<dbReference type="AlphaFoldDB" id="A0A8R1DST2"/>
<evidence type="ECO:0008006" key="4">
    <source>
        <dbReference type="Google" id="ProtNLM"/>
    </source>
</evidence>
<feature type="signal peptide" evidence="1">
    <location>
        <begin position="1"/>
        <end position="17"/>
    </location>
</feature>
<evidence type="ECO:0000313" key="3">
    <source>
        <dbReference type="Proteomes" id="UP000005237"/>
    </source>
</evidence>